<evidence type="ECO:0000256" key="5">
    <source>
        <dbReference type="ARBA" id="ARBA00022833"/>
    </source>
</evidence>
<dbReference type="OrthoDB" id="1879366at2759"/>
<dbReference type="InterPro" id="IPR036291">
    <property type="entry name" value="NAD(P)-bd_dom_sf"/>
</dbReference>
<dbReference type="InterPro" id="IPR020843">
    <property type="entry name" value="ER"/>
</dbReference>
<keyword evidence="11" id="KW-1185">Reference proteome</keyword>
<dbReference type="RefSeq" id="XP_025349627.1">
    <property type="nucleotide sequence ID" value="XM_025489316.1"/>
</dbReference>
<dbReference type="InterPro" id="IPR013149">
    <property type="entry name" value="ADH-like_C"/>
</dbReference>
<evidence type="ECO:0000256" key="1">
    <source>
        <dbReference type="ARBA" id="ARBA00001947"/>
    </source>
</evidence>
<keyword evidence="5 8" id="KW-0862">Zinc</keyword>
<protein>
    <recommendedName>
        <fullName evidence="3">alcohol dehydrogenase</fullName>
        <ecNumber evidence="3">1.1.1.1</ecNumber>
    </recommendedName>
</protein>
<keyword evidence="4 8" id="KW-0479">Metal-binding</keyword>
<comment type="cofactor">
    <cofactor evidence="1 8">
        <name>Zn(2+)</name>
        <dbReference type="ChEBI" id="CHEBI:29105"/>
    </cofactor>
</comment>
<dbReference type="PROSITE" id="PS00059">
    <property type="entry name" value="ADH_ZINC"/>
    <property type="match status" value="1"/>
</dbReference>
<dbReference type="EC" id="1.1.1.1" evidence="3"/>
<name>A0A316UB69_9BASI</name>
<dbReference type="FunFam" id="3.40.50.720:FF:000039">
    <property type="entry name" value="Alcohol dehydrogenase AdhP"/>
    <property type="match status" value="1"/>
</dbReference>
<evidence type="ECO:0000259" key="9">
    <source>
        <dbReference type="SMART" id="SM00829"/>
    </source>
</evidence>
<dbReference type="Gene3D" id="3.40.50.720">
    <property type="entry name" value="NAD(P)-binding Rossmann-like Domain"/>
    <property type="match status" value="1"/>
</dbReference>
<dbReference type="Pfam" id="PF00107">
    <property type="entry name" value="ADH_zinc_N"/>
    <property type="match status" value="1"/>
</dbReference>
<reference evidence="10 11" key="1">
    <citation type="journal article" date="2018" name="Mol. Biol. Evol.">
        <title>Broad Genomic Sampling Reveals a Smut Pathogenic Ancestry of the Fungal Clade Ustilaginomycotina.</title>
        <authorList>
            <person name="Kijpornyongpan T."/>
            <person name="Mondo S.J."/>
            <person name="Barry K."/>
            <person name="Sandor L."/>
            <person name="Lee J."/>
            <person name="Lipzen A."/>
            <person name="Pangilinan J."/>
            <person name="LaButti K."/>
            <person name="Hainaut M."/>
            <person name="Henrissat B."/>
            <person name="Grigoriev I.V."/>
            <person name="Spatafora J.W."/>
            <person name="Aime M.C."/>
        </authorList>
    </citation>
    <scope>NUCLEOTIDE SEQUENCE [LARGE SCALE GENOMIC DNA]</scope>
    <source>
        <strain evidence="10 11">MCA 4718</strain>
    </source>
</reference>
<dbReference type="GO" id="GO:0004022">
    <property type="term" value="F:alcohol dehydrogenase (NAD+) activity"/>
    <property type="evidence" value="ECO:0007669"/>
    <property type="project" value="UniProtKB-EC"/>
</dbReference>
<dbReference type="GO" id="GO:0008270">
    <property type="term" value="F:zinc ion binding"/>
    <property type="evidence" value="ECO:0007669"/>
    <property type="project" value="InterPro"/>
</dbReference>
<evidence type="ECO:0000256" key="8">
    <source>
        <dbReference type="RuleBase" id="RU361277"/>
    </source>
</evidence>
<dbReference type="SMART" id="SM00829">
    <property type="entry name" value="PKS_ER"/>
    <property type="match status" value="1"/>
</dbReference>
<feature type="domain" description="Enoyl reductase (ER)" evidence="9">
    <location>
        <begin position="26"/>
        <end position="358"/>
    </location>
</feature>
<dbReference type="InterPro" id="IPR011032">
    <property type="entry name" value="GroES-like_sf"/>
</dbReference>
<keyword evidence="6" id="KW-0560">Oxidoreductase</keyword>
<evidence type="ECO:0000313" key="10">
    <source>
        <dbReference type="EMBL" id="PWN22467.1"/>
    </source>
</evidence>
<gene>
    <name evidence="10" type="ORF">BCV69DRAFT_144775</name>
</gene>
<dbReference type="SUPFAM" id="SSF51735">
    <property type="entry name" value="NAD(P)-binding Rossmann-fold domains"/>
    <property type="match status" value="1"/>
</dbReference>
<dbReference type="Proteomes" id="UP000245942">
    <property type="component" value="Unassembled WGS sequence"/>
</dbReference>
<evidence type="ECO:0000256" key="3">
    <source>
        <dbReference type="ARBA" id="ARBA00013190"/>
    </source>
</evidence>
<evidence type="ECO:0000256" key="2">
    <source>
        <dbReference type="ARBA" id="ARBA00008072"/>
    </source>
</evidence>
<dbReference type="InterPro" id="IPR002328">
    <property type="entry name" value="ADH_Zn_CS"/>
</dbReference>
<evidence type="ECO:0000256" key="7">
    <source>
        <dbReference type="ARBA" id="ARBA00023027"/>
    </source>
</evidence>
<dbReference type="STRING" id="1684307.A0A316UB69"/>
<dbReference type="InterPro" id="IPR013154">
    <property type="entry name" value="ADH-like_N"/>
</dbReference>
<dbReference type="GO" id="GO:0005737">
    <property type="term" value="C:cytoplasm"/>
    <property type="evidence" value="ECO:0007669"/>
    <property type="project" value="TreeGrafter"/>
</dbReference>
<evidence type="ECO:0000256" key="4">
    <source>
        <dbReference type="ARBA" id="ARBA00022723"/>
    </source>
</evidence>
<dbReference type="GeneID" id="37011050"/>
<proteinExistence type="inferred from homology"/>
<dbReference type="SUPFAM" id="SSF50129">
    <property type="entry name" value="GroES-like"/>
    <property type="match status" value="1"/>
</dbReference>
<dbReference type="Pfam" id="PF08240">
    <property type="entry name" value="ADH_N"/>
    <property type="match status" value="1"/>
</dbReference>
<evidence type="ECO:0000256" key="6">
    <source>
        <dbReference type="ARBA" id="ARBA00023002"/>
    </source>
</evidence>
<keyword evidence="7" id="KW-0520">NAD</keyword>
<sequence>MSHKDPRETELSVPKQHKAAIVQKEGGEVKVIDVDTPQKLERGQVLVKVLFSGICHTDLHAQIGDWPAHATFPLCGGHEGAGVVVALGEGADQFVKKGDRVGIKWLADSCLTCDFCRHGNEPNCQAAKMHGFTEHGSFQQYAVSFARHVTPIPDGLSLEAAAPLLCAGVTVWKAVKTANLTPGQTVAIVGAGGGLGHLAVQYAKAAGLRVISIDTGDDKQLLTQQLGSDHFVDFATEKDLVAAVKAKTSDGLGPHAAIVAASGAKAYEQALDYIRPTGALVPVGLPPNAACKYDIFFGVFFTKRILPSYVGNRQDAIESLQFAADGKVKVIYKARGLTELASIYDDMHHGKIAGRIVVDNSK</sequence>
<dbReference type="EMBL" id="KZ819323">
    <property type="protein sequence ID" value="PWN22467.1"/>
    <property type="molecule type" value="Genomic_DNA"/>
</dbReference>
<comment type="similarity">
    <text evidence="2 8">Belongs to the zinc-containing alcohol dehydrogenase family.</text>
</comment>
<organism evidence="10 11">
    <name type="scientific">Pseudomicrostroma glucosiphilum</name>
    <dbReference type="NCBI Taxonomy" id="1684307"/>
    <lineage>
        <taxon>Eukaryota</taxon>
        <taxon>Fungi</taxon>
        <taxon>Dikarya</taxon>
        <taxon>Basidiomycota</taxon>
        <taxon>Ustilaginomycotina</taxon>
        <taxon>Exobasidiomycetes</taxon>
        <taxon>Microstromatales</taxon>
        <taxon>Microstromatales incertae sedis</taxon>
        <taxon>Pseudomicrostroma</taxon>
    </lineage>
</organism>
<dbReference type="Gene3D" id="3.90.180.10">
    <property type="entry name" value="Medium-chain alcohol dehydrogenases, catalytic domain"/>
    <property type="match status" value="1"/>
</dbReference>
<dbReference type="CDD" id="cd08297">
    <property type="entry name" value="CAD3"/>
    <property type="match status" value="1"/>
</dbReference>
<accession>A0A316UB69</accession>
<dbReference type="AlphaFoldDB" id="A0A316UB69"/>
<dbReference type="PANTHER" id="PTHR42940:SF3">
    <property type="entry name" value="ALCOHOL DEHYDROGENASE 1-RELATED"/>
    <property type="match status" value="1"/>
</dbReference>
<evidence type="ECO:0000313" key="11">
    <source>
        <dbReference type="Proteomes" id="UP000245942"/>
    </source>
</evidence>
<dbReference type="PANTHER" id="PTHR42940">
    <property type="entry name" value="ALCOHOL DEHYDROGENASE 1-RELATED"/>
    <property type="match status" value="1"/>
</dbReference>